<reference evidence="9 10" key="1">
    <citation type="journal article" date="2016" name="ISME J.">
        <title>Global occurrence and heterogeneity of the Roseobacter-clade species Ruegeria mobilis.</title>
        <authorList>
            <person name="Sonnenschein E."/>
            <person name="Gram L."/>
        </authorList>
    </citation>
    <scope>NUCLEOTIDE SEQUENCE [LARGE SCALE GENOMIC DNA]</scope>
    <source>
        <strain evidence="9 10">F1926</strain>
    </source>
</reference>
<keyword evidence="4" id="KW-0547">Nucleotide-binding</keyword>
<dbReference type="InterPro" id="IPR017871">
    <property type="entry name" value="ABC_transporter-like_CS"/>
</dbReference>
<feature type="domain" description="ABC transporter" evidence="8">
    <location>
        <begin position="2"/>
        <end position="230"/>
    </location>
</feature>
<evidence type="ECO:0000256" key="3">
    <source>
        <dbReference type="ARBA" id="ARBA00022519"/>
    </source>
</evidence>
<evidence type="ECO:0000256" key="6">
    <source>
        <dbReference type="ARBA" id="ARBA00022967"/>
    </source>
</evidence>
<dbReference type="Pfam" id="PF00005">
    <property type="entry name" value="ABC_tran"/>
    <property type="match status" value="1"/>
</dbReference>
<dbReference type="InterPro" id="IPR003593">
    <property type="entry name" value="AAA+_ATPase"/>
</dbReference>
<dbReference type="EMBL" id="CP015230">
    <property type="protein sequence ID" value="ANP41855.1"/>
    <property type="molecule type" value="Genomic_DNA"/>
</dbReference>
<sequence length="231" mass="24734">MLRLNALDIRKGDFRLSGTADIKAGARVAVIGPSGAGKSTFLEAIAGFQPLNSGKILWRSDDLTARPPGKRPVAMLFQDGNLFPHLTVAQNAGLGINPNRKLTPDEMKTVEVAISRVGLSGMEGRKPAELSGGQQSRAALARVLVQQRDLLLLDEPFAALGPALKAEMLDLVKEIAAERNITLLMVSHDPDDARRITDEVLLIAEGKLHPPAPTAETLDNPPAALREYLGT</sequence>
<keyword evidence="2" id="KW-1003">Cell membrane</keyword>
<dbReference type="KEGG" id="rmb:K529_013840"/>
<dbReference type="GO" id="GO:0005524">
    <property type="term" value="F:ATP binding"/>
    <property type="evidence" value="ECO:0007669"/>
    <property type="project" value="UniProtKB-KW"/>
</dbReference>
<dbReference type="GO" id="GO:0016887">
    <property type="term" value="F:ATP hydrolysis activity"/>
    <property type="evidence" value="ECO:0007669"/>
    <property type="project" value="InterPro"/>
</dbReference>
<evidence type="ECO:0000313" key="10">
    <source>
        <dbReference type="Proteomes" id="UP000013243"/>
    </source>
</evidence>
<keyword evidence="3" id="KW-0997">Cell inner membrane</keyword>
<dbReference type="InterPro" id="IPR050093">
    <property type="entry name" value="ABC_SmlMolc_Importer"/>
</dbReference>
<dbReference type="PANTHER" id="PTHR42781">
    <property type="entry name" value="SPERMIDINE/PUTRESCINE IMPORT ATP-BINDING PROTEIN POTA"/>
    <property type="match status" value="1"/>
</dbReference>
<organism evidence="9 10">
    <name type="scientific">Tritonibacter mobilis F1926</name>
    <dbReference type="NCBI Taxonomy" id="1265309"/>
    <lineage>
        <taxon>Bacteria</taxon>
        <taxon>Pseudomonadati</taxon>
        <taxon>Pseudomonadota</taxon>
        <taxon>Alphaproteobacteria</taxon>
        <taxon>Rhodobacterales</taxon>
        <taxon>Paracoccaceae</taxon>
        <taxon>Tritonibacter</taxon>
    </lineage>
</organism>
<proteinExistence type="predicted"/>
<dbReference type="PROSITE" id="PS50893">
    <property type="entry name" value="ABC_TRANSPORTER_2"/>
    <property type="match status" value="1"/>
</dbReference>
<dbReference type="AlphaFoldDB" id="A0A1B1A5K1"/>
<keyword evidence="5 9" id="KW-0067">ATP-binding</keyword>
<evidence type="ECO:0000256" key="2">
    <source>
        <dbReference type="ARBA" id="ARBA00022475"/>
    </source>
</evidence>
<evidence type="ECO:0000259" key="8">
    <source>
        <dbReference type="PROSITE" id="PS50893"/>
    </source>
</evidence>
<keyword evidence="1" id="KW-0813">Transport</keyword>
<dbReference type="STRING" id="1265309.K529_013840"/>
<evidence type="ECO:0000256" key="4">
    <source>
        <dbReference type="ARBA" id="ARBA00022741"/>
    </source>
</evidence>
<evidence type="ECO:0000256" key="7">
    <source>
        <dbReference type="ARBA" id="ARBA00023136"/>
    </source>
</evidence>
<dbReference type="GeneID" id="28250936"/>
<dbReference type="SMART" id="SM00382">
    <property type="entry name" value="AAA"/>
    <property type="match status" value="1"/>
</dbReference>
<keyword evidence="6" id="KW-1278">Translocase</keyword>
<accession>A0A1B1A5K1</accession>
<dbReference type="Proteomes" id="UP000013243">
    <property type="component" value="Chromosome"/>
</dbReference>
<dbReference type="InterPro" id="IPR027417">
    <property type="entry name" value="P-loop_NTPase"/>
</dbReference>
<name>A0A1B1A5K1_9RHOB</name>
<dbReference type="SUPFAM" id="SSF52540">
    <property type="entry name" value="P-loop containing nucleoside triphosphate hydrolases"/>
    <property type="match status" value="1"/>
</dbReference>
<dbReference type="PROSITE" id="PS00211">
    <property type="entry name" value="ABC_TRANSPORTER_1"/>
    <property type="match status" value="1"/>
</dbReference>
<dbReference type="InterPro" id="IPR003439">
    <property type="entry name" value="ABC_transporter-like_ATP-bd"/>
</dbReference>
<dbReference type="RefSeq" id="WP_040641913.1">
    <property type="nucleotide sequence ID" value="NZ_CP015230.1"/>
</dbReference>
<gene>
    <name evidence="9" type="ORF">K529_013840</name>
</gene>
<keyword evidence="7" id="KW-0472">Membrane</keyword>
<protein>
    <submittedName>
        <fullName evidence="9">Thiamine ABC transporter ATP-binding protein</fullName>
    </submittedName>
</protein>
<evidence type="ECO:0000256" key="5">
    <source>
        <dbReference type="ARBA" id="ARBA00022840"/>
    </source>
</evidence>
<dbReference type="Gene3D" id="3.40.50.300">
    <property type="entry name" value="P-loop containing nucleotide triphosphate hydrolases"/>
    <property type="match status" value="1"/>
</dbReference>
<dbReference type="OrthoDB" id="9802264at2"/>
<evidence type="ECO:0000256" key="1">
    <source>
        <dbReference type="ARBA" id="ARBA00022448"/>
    </source>
</evidence>
<dbReference type="PANTHER" id="PTHR42781:SF1">
    <property type="entry name" value="THIAMINE IMPORT ATP-BINDING PROTEIN THIQ"/>
    <property type="match status" value="1"/>
</dbReference>
<evidence type="ECO:0000313" key="9">
    <source>
        <dbReference type="EMBL" id="ANP41855.1"/>
    </source>
</evidence>